<evidence type="ECO:0000313" key="3">
    <source>
        <dbReference type="EMBL" id="MBM3330630.1"/>
    </source>
</evidence>
<evidence type="ECO:0000313" key="4">
    <source>
        <dbReference type="Proteomes" id="UP000779900"/>
    </source>
</evidence>
<evidence type="ECO:0000256" key="1">
    <source>
        <dbReference type="ARBA" id="ARBA00022679"/>
    </source>
</evidence>
<reference evidence="3" key="1">
    <citation type="submission" date="2019-03" db="EMBL/GenBank/DDBJ databases">
        <title>Lake Tanganyika Metagenome-Assembled Genomes (MAGs).</title>
        <authorList>
            <person name="Tran P."/>
        </authorList>
    </citation>
    <scope>NUCLEOTIDE SEQUENCE</scope>
    <source>
        <strain evidence="3">K_DeepCast_150m_m2_040</strain>
    </source>
</reference>
<dbReference type="PANTHER" id="PTHR46401:SF2">
    <property type="entry name" value="GLYCOSYLTRANSFERASE WBBK-RELATED"/>
    <property type="match status" value="1"/>
</dbReference>
<dbReference type="GO" id="GO:0016757">
    <property type="term" value="F:glycosyltransferase activity"/>
    <property type="evidence" value="ECO:0007669"/>
    <property type="project" value="InterPro"/>
</dbReference>
<feature type="domain" description="Glycosyl transferase family 1" evidence="2">
    <location>
        <begin position="172"/>
        <end position="319"/>
    </location>
</feature>
<dbReference type="Gene3D" id="3.40.50.2000">
    <property type="entry name" value="Glycogen Phosphorylase B"/>
    <property type="match status" value="1"/>
</dbReference>
<name>A0A938BQI1_UNCW3</name>
<dbReference type="Proteomes" id="UP000779900">
    <property type="component" value="Unassembled WGS sequence"/>
</dbReference>
<comment type="caution">
    <text evidence="3">The sequence shown here is derived from an EMBL/GenBank/DDBJ whole genome shotgun (WGS) entry which is preliminary data.</text>
</comment>
<accession>A0A938BQI1</accession>
<protein>
    <submittedName>
        <fullName evidence="3">Glycosyltransferase family 4 protein</fullName>
    </submittedName>
</protein>
<dbReference type="Pfam" id="PF00534">
    <property type="entry name" value="Glycos_transf_1"/>
    <property type="match status" value="1"/>
</dbReference>
<dbReference type="AlphaFoldDB" id="A0A938BQI1"/>
<proteinExistence type="predicted"/>
<organism evidence="3 4">
    <name type="scientific">candidate division WOR-3 bacterium</name>
    <dbReference type="NCBI Taxonomy" id="2052148"/>
    <lineage>
        <taxon>Bacteria</taxon>
        <taxon>Bacteria division WOR-3</taxon>
    </lineage>
</organism>
<dbReference type="PANTHER" id="PTHR46401">
    <property type="entry name" value="GLYCOSYLTRANSFERASE WBBK-RELATED"/>
    <property type="match status" value="1"/>
</dbReference>
<sequence>MRVIFGSFSAITVLGGGVEVQMRALARELGRLGIEVELFDPWKRYGLKDYSYFHLFGSHVGTYHLGRSMHGLGIRLIVTPVFYSRHNPARVATAVGIAGKVRQRGGFWTEHMFCKELCDMAELVLPDTRDEMEMLARGFGVPASKMHELPNGVEERFANATPDLFVKEHGLKDFVLYVGHIGPARKNVFPMLKAVKALGLPTVLIGPVSETGYANQCMKLVAETPNIKVIPGLAPDSPVLESAYAACDTFVLPSLYETPGLAALEAGLAGAKVCITRYGGTREYFDEHATYLEPGSEESIVNSIKQARERKKDSALRDRIRANYLWPKAGEILASIYKTAAQT</sequence>
<evidence type="ECO:0000259" key="2">
    <source>
        <dbReference type="Pfam" id="PF00534"/>
    </source>
</evidence>
<gene>
    <name evidence="3" type="ORF">FJY68_02110</name>
</gene>
<dbReference type="SUPFAM" id="SSF53756">
    <property type="entry name" value="UDP-Glycosyltransferase/glycogen phosphorylase"/>
    <property type="match status" value="1"/>
</dbReference>
<dbReference type="GO" id="GO:0009103">
    <property type="term" value="P:lipopolysaccharide biosynthetic process"/>
    <property type="evidence" value="ECO:0007669"/>
    <property type="project" value="TreeGrafter"/>
</dbReference>
<dbReference type="EMBL" id="VGIR01000007">
    <property type="protein sequence ID" value="MBM3330630.1"/>
    <property type="molecule type" value="Genomic_DNA"/>
</dbReference>
<dbReference type="InterPro" id="IPR001296">
    <property type="entry name" value="Glyco_trans_1"/>
</dbReference>
<keyword evidence="1" id="KW-0808">Transferase</keyword>